<organism evidence="1 2">
    <name type="scientific">Paramuricea clavata</name>
    <name type="common">Red gorgonian</name>
    <name type="synonym">Violescent sea-whip</name>
    <dbReference type="NCBI Taxonomy" id="317549"/>
    <lineage>
        <taxon>Eukaryota</taxon>
        <taxon>Metazoa</taxon>
        <taxon>Cnidaria</taxon>
        <taxon>Anthozoa</taxon>
        <taxon>Octocorallia</taxon>
        <taxon>Malacalcyonacea</taxon>
        <taxon>Plexauridae</taxon>
        <taxon>Paramuricea</taxon>
    </lineage>
</organism>
<proteinExistence type="predicted"/>
<evidence type="ECO:0000313" key="1">
    <source>
        <dbReference type="EMBL" id="CAB4021727.1"/>
    </source>
</evidence>
<dbReference type="AlphaFoldDB" id="A0A6S7IUY7"/>
<feature type="non-terminal residue" evidence="1">
    <location>
        <position position="1"/>
    </location>
</feature>
<dbReference type="EMBL" id="CACRXK020011586">
    <property type="protein sequence ID" value="CAB4021727.1"/>
    <property type="molecule type" value="Genomic_DNA"/>
</dbReference>
<dbReference type="Gene3D" id="3.30.40.10">
    <property type="entry name" value="Zinc/RING finger domain, C3HC4 (zinc finger)"/>
    <property type="match status" value="1"/>
</dbReference>
<accession>A0A6S7IUY7</accession>
<dbReference type="PROSITE" id="PS50878">
    <property type="entry name" value="RT_POL"/>
    <property type="match status" value="1"/>
</dbReference>
<dbReference type="InterPro" id="IPR043502">
    <property type="entry name" value="DNA/RNA_pol_sf"/>
</dbReference>
<keyword evidence="2" id="KW-1185">Reference proteome</keyword>
<sequence>MLGVGSSCAFGSDKYCNTCIKSGKWLFVGKTVQPWISSGAISRNLMPTRSRAGYTKSRVPFYSNCSATFNIEYLRMCGDISPNPGPKSTRTCTECDRVVAKNHRATKCDGCSMWTHINCGDVPPKQYRQMKLSAIERPSKPAQWFKTVIRGNQIMRLKSFVFKTIRHRNKLWKKFRRDRTNRNYDQYKIQRNKCTSLRRKAIKEYFLKKSTEPENPREFWNAYRPFLHSKSKQANDIVLNDNGVVISEKGEIAELFNENFLKVADDVGLISERDYGKDFEDHPSIKAIHQHNRESGMPFCFEFHHTNEGEVKNLLSAINVRKLCGYDMLSPKLIKESADIIATPIANILNASINQNCYPSAWKKGQLTPLLKKDDEFSKANYRPSPLPMLNNIYERLLAAEMDEFCTAILSDYISSYRKCYSCETALLRLTEDWRKMRDNGELVAVVAMDLSKAFDEIQHDLRLAKLKAYGVEERSCALLRDYLSGSQQRVKIGDTVSAWADVKRGVPQGSVLGPTFFNIFINDLFYHVTQAKLNAYADDHQIYHSDIDPVALEKCVCDEFEVANQWYHNNGMIVNETNRKRINRYVCCIKHLFCRTLTIVHRILLRYIRNMFKLRDTPYGLRDCYRMTNFLDFKRHTTPNEIPMNFRYCLMISDGRFHMFTIMSSFMYKIMKKISGTQICEPRLFACFNDLLSCTSLGGINIRMLGFVIQAEKMNIIKNMLHLLTQNMIKAFKF</sequence>
<dbReference type="Pfam" id="PF00078">
    <property type="entry name" value="RVT_1"/>
    <property type="match status" value="1"/>
</dbReference>
<dbReference type="InterPro" id="IPR000477">
    <property type="entry name" value="RT_dom"/>
</dbReference>
<protein>
    <submittedName>
        <fullName evidence="1">Uncharacterized protein</fullName>
    </submittedName>
</protein>
<dbReference type="OrthoDB" id="5987713at2759"/>
<dbReference type="SUPFAM" id="SSF56672">
    <property type="entry name" value="DNA/RNA polymerases"/>
    <property type="match status" value="1"/>
</dbReference>
<evidence type="ECO:0000313" key="2">
    <source>
        <dbReference type="Proteomes" id="UP001152795"/>
    </source>
</evidence>
<dbReference type="InterPro" id="IPR011011">
    <property type="entry name" value="Znf_FYVE_PHD"/>
</dbReference>
<comment type="caution">
    <text evidence="1">The sequence shown here is derived from an EMBL/GenBank/DDBJ whole genome shotgun (WGS) entry which is preliminary data.</text>
</comment>
<dbReference type="PANTHER" id="PTHR33332">
    <property type="entry name" value="REVERSE TRANSCRIPTASE DOMAIN-CONTAINING PROTEIN"/>
    <property type="match status" value="1"/>
</dbReference>
<reference evidence="1" key="1">
    <citation type="submission" date="2020-04" db="EMBL/GenBank/DDBJ databases">
        <authorList>
            <person name="Alioto T."/>
            <person name="Alioto T."/>
            <person name="Gomez Garrido J."/>
        </authorList>
    </citation>
    <scope>NUCLEOTIDE SEQUENCE</scope>
    <source>
        <strain evidence="1">A484AB</strain>
    </source>
</reference>
<name>A0A6S7IUY7_PARCT</name>
<gene>
    <name evidence="1" type="ORF">PACLA_8A069103</name>
</gene>
<dbReference type="InterPro" id="IPR013083">
    <property type="entry name" value="Znf_RING/FYVE/PHD"/>
</dbReference>
<dbReference type="Proteomes" id="UP001152795">
    <property type="component" value="Unassembled WGS sequence"/>
</dbReference>
<dbReference type="SUPFAM" id="SSF57903">
    <property type="entry name" value="FYVE/PHD zinc finger"/>
    <property type="match status" value="1"/>
</dbReference>